<sequence length="126" mass="13996">MSCASKKETGELDELKLEDASKKIKDKLRGHSTIRNAFYHVRDNIHELTKSCADNVQVTIYMRDVLSEPVVVTVGKGENMLRIDIESSGNISYQWTATTASAWVSSFFGGVKSFTEDIINNFSGAD</sequence>
<gene>
    <name evidence="2" type="primary">LOC111110772</name>
</gene>
<evidence type="ECO:0000313" key="1">
    <source>
        <dbReference type="Proteomes" id="UP000694844"/>
    </source>
</evidence>
<dbReference type="KEGG" id="cvn:111110772"/>
<protein>
    <submittedName>
        <fullName evidence="2">Uncharacterized protein LOC111110772</fullName>
    </submittedName>
</protein>
<dbReference type="AlphaFoldDB" id="A0A8B8BIA7"/>
<accession>A0A8B8BIA7</accession>
<reference evidence="2" key="1">
    <citation type="submission" date="2025-08" db="UniProtKB">
        <authorList>
            <consortium name="RefSeq"/>
        </authorList>
    </citation>
    <scope>IDENTIFICATION</scope>
    <source>
        <tissue evidence="2">Whole sample</tissue>
    </source>
</reference>
<keyword evidence="1" id="KW-1185">Reference proteome</keyword>
<proteinExistence type="predicted"/>
<organism evidence="1 2">
    <name type="scientific">Crassostrea virginica</name>
    <name type="common">Eastern oyster</name>
    <dbReference type="NCBI Taxonomy" id="6565"/>
    <lineage>
        <taxon>Eukaryota</taxon>
        <taxon>Metazoa</taxon>
        <taxon>Spiralia</taxon>
        <taxon>Lophotrochozoa</taxon>
        <taxon>Mollusca</taxon>
        <taxon>Bivalvia</taxon>
        <taxon>Autobranchia</taxon>
        <taxon>Pteriomorphia</taxon>
        <taxon>Ostreida</taxon>
        <taxon>Ostreoidea</taxon>
        <taxon>Ostreidae</taxon>
        <taxon>Crassostrea</taxon>
    </lineage>
</organism>
<dbReference type="GeneID" id="111110772"/>
<name>A0A8B8BIA7_CRAVI</name>
<evidence type="ECO:0000313" key="2">
    <source>
        <dbReference type="RefSeq" id="XP_022303092.1"/>
    </source>
</evidence>
<dbReference type="RefSeq" id="XP_022303092.1">
    <property type="nucleotide sequence ID" value="XM_022447384.1"/>
</dbReference>
<dbReference type="OrthoDB" id="6201213at2759"/>
<dbReference type="Proteomes" id="UP000694844">
    <property type="component" value="Chromosome 9"/>
</dbReference>